<dbReference type="InterPro" id="IPR051016">
    <property type="entry name" value="Diverse_Substrate_AcTransf"/>
</dbReference>
<evidence type="ECO:0000256" key="2">
    <source>
        <dbReference type="ARBA" id="ARBA00023315"/>
    </source>
</evidence>
<keyword evidence="4" id="KW-0689">Ribosomal protein</keyword>
<dbReference type="Gene3D" id="3.40.630.30">
    <property type="match status" value="1"/>
</dbReference>
<organism evidence="4 5">
    <name type="scientific">Lachnospira pectinoschiza</name>
    <dbReference type="NCBI Taxonomy" id="28052"/>
    <lineage>
        <taxon>Bacteria</taxon>
        <taxon>Bacillati</taxon>
        <taxon>Bacillota</taxon>
        <taxon>Clostridia</taxon>
        <taxon>Lachnospirales</taxon>
        <taxon>Lachnospiraceae</taxon>
        <taxon>Lachnospira</taxon>
    </lineage>
</organism>
<dbReference type="GO" id="GO:0008080">
    <property type="term" value="F:N-acetyltransferase activity"/>
    <property type="evidence" value="ECO:0007669"/>
    <property type="project" value="TreeGrafter"/>
</dbReference>
<dbReference type="InterPro" id="IPR000182">
    <property type="entry name" value="GNAT_dom"/>
</dbReference>
<keyword evidence="1" id="KW-0808">Transferase</keyword>
<feature type="domain" description="N-acetyltransferase" evidence="3">
    <location>
        <begin position="1"/>
        <end position="153"/>
    </location>
</feature>
<accession>A0A1G9TL26</accession>
<proteinExistence type="predicted"/>
<dbReference type="GO" id="GO:0005840">
    <property type="term" value="C:ribosome"/>
    <property type="evidence" value="ECO:0007669"/>
    <property type="project" value="UniProtKB-KW"/>
</dbReference>
<dbReference type="SUPFAM" id="SSF55729">
    <property type="entry name" value="Acyl-CoA N-acyltransferases (Nat)"/>
    <property type="match status" value="1"/>
</dbReference>
<dbReference type="PANTHER" id="PTHR10545">
    <property type="entry name" value="DIAMINE N-ACETYLTRANSFERASE"/>
    <property type="match status" value="1"/>
</dbReference>
<dbReference type="InterPro" id="IPR016181">
    <property type="entry name" value="Acyl_CoA_acyltransferase"/>
</dbReference>
<dbReference type="PANTHER" id="PTHR10545:SF29">
    <property type="entry name" value="GH14572P-RELATED"/>
    <property type="match status" value="1"/>
</dbReference>
<dbReference type="AlphaFoldDB" id="A0A1G9TL26"/>
<evidence type="ECO:0000256" key="1">
    <source>
        <dbReference type="ARBA" id="ARBA00022679"/>
    </source>
</evidence>
<protein>
    <submittedName>
        <fullName evidence="4">Ribosomal protein S18 acetylase RimI</fullName>
    </submittedName>
</protein>
<name>A0A1G9TL26_9FIRM</name>
<sequence length="153" mass="17594">MIRRALKEDIPTILDLLLQVNLVHHEGRPDIFNVGTKYTKEQLEELIKEDLNPIFVAEEDGQVLGYAFCQTQQHIGDNILTDIKSLYIDDLCVDEKARGKHLGTKLLDYVKSFAKENGYYNVTLNVWACNESAMKFYEKSGFESLKLGMEMKM</sequence>
<evidence type="ECO:0000259" key="3">
    <source>
        <dbReference type="PROSITE" id="PS51186"/>
    </source>
</evidence>
<evidence type="ECO:0000313" key="5">
    <source>
        <dbReference type="Proteomes" id="UP000187651"/>
    </source>
</evidence>
<keyword evidence="4" id="KW-0687">Ribonucleoprotein</keyword>
<dbReference type="EMBL" id="FNHZ01000001">
    <property type="protein sequence ID" value="SDM48258.1"/>
    <property type="molecule type" value="Genomic_DNA"/>
</dbReference>
<dbReference type="PROSITE" id="PS51186">
    <property type="entry name" value="GNAT"/>
    <property type="match status" value="1"/>
</dbReference>
<dbReference type="CDD" id="cd04301">
    <property type="entry name" value="NAT_SF"/>
    <property type="match status" value="1"/>
</dbReference>
<dbReference type="Proteomes" id="UP000187651">
    <property type="component" value="Unassembled WGS sequence"/>
</dbReference>
<keyword evidence="5" id="KW-1185">Reference proteome</keyword>
<keyword evidence="2" id="KW-0012">Acyltransferase</keyword>
<evidence type="ECO:0000313" key="4">
    <source>
        <dbReference type="EMBL" id="SDM48258.1"/>
    </source>
</evidence>
<gene>
    <name evidence="4" type="ORF">SAMN05216544_0393</name>
</gene>
<dbReference type="Pfam" id="PF00583">
    <property type="entry name" value="Acetyltransf_1"/>
    <property type="match status" value="1"/>
</dbReference>
<reference evidence="5" key="1">
    <citation type="submission" date="2016-10" db="EMBL/GenBank/DDBJ databases">
        <authorList>
            <person name="Varghese N."/>
            <person name="Submissions S."/>
        </authorList>
    </citation>
    <scope>NUCLEOTIDE SEQUENCE [LARGE SCALE GENOMIC DNA]</scope>
    <source>
        <strain evidence="5">M83</strain>
    </source>
</reference>